<feature type="region of interest" description="Disordered" evidence="1">
    <location>
        <begin position="203"/>
        <end position="246"/>
    </location>
</feature>
<evidence type="ECO:0000313" key="3">
    <source>
        <dbReference type="EMBL" id="QHN77965.1"/>
    </source>
</evidence>
<protein>
    <recommendedName>
        <fullName evidence="2">Putative plant transposon protein domain-containing protein</fullName>
    </recommendedName>
</protein>
<organism evidence="3 4">
    <name type="scientific">Arachis hypogaea</name>
    <name type="common">Peanut</name>
    <dbReference type="NCBI Taxonomy" id="3818"/>
    <lineage>
        <taxon>Eukaryota</taxon>
        <taxon>Viridiplantae</taxon>
        <taxon>Streptophyta</taxon>
        <taxon>Embryophyta</taxon>
        <taxon>Tracheophyta</taxon>
        <taxon>Spermatophyta</taxon>
        <taxon>Magnoliopsida</taxon>
        <taxon>eudicotyledons</taxon>
        <taxon>Gunneridae</taxon>
        <taxon>Pentapetalae</taxon>
        <taxon>rosids</taxon>
        <taxon>fabids</taxon>
        <taxon>Fabales</taxon>
        <taxon>Fabaceae</taxon>
        <taxon>Papilionoideae</taxon>
        <taxon>50 kb inversion clade</taxon>
        <taxon>dalbergioids sensu lato</taxon>
        <taxon>Dalbergieae</taxon>
        <taxon>Pterocarpus clade</taxon>
        <taxon>Arachis</taxon>
    </lineage>
</organism>
<accession>A0A6B9VAC5</accession>
<reference evidence="3 4" key="1">
    <citation type="submission" date="2020-01" db="EMBL/GenBank/DDBJ databases">
        <title>Genome sequence of Arachis hypogaea, cultivar Shitouqi.</title>
        <authorList>
            <person name="Zhuang W."/>
            <person name="Chen H."/>
            <person name="Varshney R."/>
            <person name="Wang D."/>
            <person name="Ming R."/>
        </authorList>
    </citation>
    <scope>NUCLEOTIDE SEQUENCE [LARGE SCALE GENOMIC DNA]</scope>
    <source>
        <tissue evidence="3">Young leaf</tissue>
    </source>
</reference>
<evidence type="ECO:0000259" key="2">
    <source>
        <dbReference type="Pfam" id="PF20167"/>
    </source>
</evidence>
<evidence type="ECO:0000313" key="4">
    <source>
        <dbReference type="Proteomes" id="UP000464620"/>
    </source>
</evidence>
<dbReference type="InterPro" id="IPR046796">
    <property type="entry name" value="Transposase_32_dom"/>
</dbReference>
<feature type="domain" description="Putative plant transposon protein" evidence="2">
    <location>
        <begin position="4"/>
        <end position="112"/>
    </location>
</feature>
<name>A0A6B9VAC5_ARAHY</name>
<dbReference type="AlphaFoldDB" id="A0A6B9VAC5"/>
<dbReference type="Pfam" id="PF20167">
    <property type="entry name" value="Transposase_32"/>
    <property type="match status" value="1"/>
</dbReference>
<dbReference type="Proteomes" id="UP000464620">
    <property type="component" value="Chromosome B09"/>
</dbReference>
<sequence>MYQFDWDAVLRVIAQPGSRWIYRYHRSRPKGISASALTLEARVWAQIMSHYIFLSTHESSFTADMAVLLWCILTDQPLNLPRHIRNAMGHVQIAGNLPFSALVSDIISIARVSYRAGDTKAILPQDDQYVPNGKYIRLPAVTTSQPTEPAEEIPPSAPQAPTTNQMLHQILERLDRQEHKAKMKERRNKRRFTYLKEMIMGKFKDSDTPDSTSFTSTGSHDGPDCGDTATSPPLFLTNGIEDGAKP</sequence>
<proteinExistence type="predicted"/>
<evidence type="ECO:0000256" key="1">
    <source>
        <dbReference type="SAM" id="MobiDB-lite"/>
    </source>
</evidence>
<gene>
    <name evidence="3" type="ORF">DS421_19g657410</name>
</gene>
<dbReference type="EMBL" id="CP031001">
    <property type="protein sequence ID" value="QHN77965.1"/>
    <property type="molecule type" value="Genomic_DNA"/>
</dbReference>